<evidence type="ECO:0000256" key="4">
    <source>
        <dbReference type="ARBA" id="ARBA00022685"/>
    </source>
</evidence>
<evidence type="ECO:0000256" key="5">
    <source>
        <dbReference type="ARBA" id="ARBA00022692"/>
    </source>
</evidence>
<dbReference type="GO" id="GO:0005765">
    <property type="term" value="C:lysosomal membrane"/>
    <property type="evidence" value="ECO:0007669"/>
    <property type="project" value="UniProtKB-SubCell"/>
</dbReference>
<keyword evidence="8 20" id="KW-1133">Transmembrane helix</keyword>
<evidence type="ECO:0000256" key="9">
    <source>
        <dbReference type="ARBA" id="ARBA00023136"/>
    </source>
</evidence>
<evidence type="ECO:0000256" key="2">
    <source>
        <dbReference type="ARBA" id="ARBA00014237"/>
    </source>
</evidence>
<evidence type="ECO:0000256" key="16">
    <source>
        <dbReference type="ARBA" id="ARBA00031536"/>
    </source>
</evidence>
<protein>
    <recommendedName>
        <fullName evidence="2">Renin receptor</fullName>
    </recommendedName>
    <alternativeName>
        <fullName evidence="17">ATPase H(+)-transporting lysosomal accessory protein 2</fullName>
    </alternativeName>
    <alternativeName>
        <fullName evidence="16">ATPase H(+)-transporting lysosomal-interacting protein 2</fullName>
    </alternativeName>
    <alternativeName>
        <fullName evidence="15">Renin/prorenin receptor</fullName>
    </alternativeName>
</protein>
<dbReference type="GO" id="GO:0030665">
    <property type="term" value="C:clathrin-coated vesicle membrane"/>
    <property type="evidence" value="ECO:0007669"/>
    <property type="project" value="UniProtKB-SubCell"/>
</dbReference>
<reference evidence="24" key="1">
    <citation type="journal article" date="2016" name="Genome Biol. Evol.">
        <title>Conserved non-coding elements in the most distant genera of cephalochordates: the Goldilocks principle.</title>
        <authorList>
            <person name="Yue J.X."/>
            <person name="Kozmikova I."/>
            <person name="Ono H."/>
            <person name="Nossa C.W."/>
            <person name="Kozmik Z."/>
            <person name="Putnam N.H."/>
            <person name="Yu J.K."/>
            <person name="Holland L.Z."/>
        </authorList>
    </citation>
    <scope>NUCLEOTIDE SEQUENCE</scope>
</reference>
<dbReference type="InterPro" id="IPR056780">
    <property type="entry name" value="Renin_r_C"/>
</dbReference>
<proteinExistence type="predicted"/>
<feature type="domain" description="Renin receptor N-terminal" evidence="22">
    <location>
        <begin position="38"/>
        <end position="292"/>
    </location>
</feature>
<keyword evidence="10" id="KW-0675">Receptor</keyword>
<dbReference type="KEGG" id="bfo:118428160"/>
<evidence type="ECO:0000256" key="3">
    <source>
        <dbReference type="ARBA" id="ARBA00022475"/>
    </source>
</evidence>
<dbReference type="GO" id="GO:0009897">
    <property type="term" value="C:external side of plasma membrane"/>
    <property type="evidence" value="ECO:0000318"/>
    <property type="project" value="GO_Central"/>
</dbReference>
<sequence>MLIPDDAISLSPRKHATVKMAARWVISCLVVILGLCRAEQLYVLHAPSYVQFLPSASPLHTVDLPKVIGLVLGFSTSKDLEWQGLGPGSLFQRPRANFLISVENLPTGATIEPVGGVKATYPVKQTGLPDLSAVHSHIASSFPDRKSLMLDLTMDGNVFEVRPLYPGLFSELPATPQQIAVHLQKDGSVLRTERLGSLNTTKEADLIFAGELQLLQDIVNTLSGQQALVSDGVPDLVSVSLTGVGRLAQEYGPTSQQVQDAITVLNSFLPKFSKTVAELYSGNVVVEAMTLSTPTGGMQRSRRSLLQQAQDKPGNLAPKINPDYPVIFNMSLWLGVLLLLAVYSVAYNLLYMEPGRDSIIYRMTSGRMKTEDDYTRFGQGAHRPVQKWD</sequence>
<keyword evidence="6" id="KW-0732">Signal</keyword>
<evidence type="ECO:0000259" key="22">
    <source>
        <dbReference type="Pfam" id="PF25294"/>
    </source>
</evidence>
<evidence type="ECO:0000256" key="15">
    <source>
        <dbReference type="ARBA" id="ARBA00030875"/>
    </source>
</evidence>
<evidence type="ECO:0000256" key="19">
    <source>
        <dbReference type="ARBA" id="ARBA00046601"/>
    </source>
</evidence>
<evidence type="ECO:0000256" key="20">
    <source>
        <dbReference type="SAM" id="Phobius"/>
    </source>
</evidence>
<dbReference type="PANTHER" id="PTHR13351:SF1">
    <property type="entry name" value="RENIN RECEPTOR"/>
    <property type="match status" value="1"/>
</dbReference>
<dbReference type="GO" id="GO:0038023">
    <property type="term" value="F:signaling receptor activity"/>
    <property type="evidence" value="ECO:0007669"/>
    <property type="project" value="InterPro"/>
</dbReference>
<dbReference type="GO" id="GO:0000421">
    <property type="term" value="C:autophagosome membrane"/>
    <property type="evidence" value="ECO:0007669"/>
    <property type="project" value="UniProtKB-SubCell"/>
</dbReference>
<evidence type="ECO:0000256" key="18">
    <source>
        <dbReference type="ARBA" id="ARBA00045569"/>
    </source>
</evidence>
<keyword evidence="23" id="KW-1185">Reference proteome</keyword>
<comment type="function">
    <text evidence="18">Multifunctional protein which functions as a renin, prorenin cellular receptor and is involved in the assembly of the lysosomal proton-transporting V-type ATPase (V-ATPase) and the acidification of the endo-lysosomal system. May mediate renin-dependent cellular responses by activating ERK1 and ERK2. By increasing the catalytic efficiency of renin in AGT/angiotensinogen conversion to angiotensin I, may also play a role in the renin-angiotensin system (RAS). Through its function in V-type ATPase (v-ATPase) assembly and acidification of the lysosome it regulates protein degradation and may control different signaling pathways important for proper brain development, synapse morphology and synaptic transmission.</text>
</comment>
<keyword evidence="9 20" id="KW-0472">Membrane</keyword>
<evidence type="ECO:0000313" key="24">
    <source>
        <dbReference type="RefSeq" id="XP_035694045.1"/>
    </source>
</evidence>
<evidence type="ECO:0000256" key="6">
    <source>
        <dbReference type="ARBA" id="ARBA00022729"/>
    </source>
</evidence>
<dbReference type="Pfam" id="PF25294">
    <property type="entry name" value="RENR_N"/>
    <property type="match status" value="1"/>
</dbReference>
<comment type="subcellular location">
    <subcellularLocation>
        <location evidence="12">Cell projection</location>
        <location evidence="12">Dendritic spine membrane</location>
        <topology evidence="12">Single-pass type I membrane protein</topology>
    </subcellularLocation>
    <subcellularLocation>
        <location evidence="14">Cytoplasmic vesicle</location>
        <location evidence="14">Autophagosome membrane</location>
        <topology evidence="14">Single-pass type I membrane protein</topology>
    </subcellularLocation>
    <subcellularLocation>
        <location evidence="13">Cytoplasmic vesicle</location>
        <location evidence="13">Clathrin-coated vesicle membrane</location>
        <topology evidence="13">Single-pass type I membrane protein</topology>
    </subcellularLocation>
    <subcellularLocation>
        <location evidence="11">Cytoplasmic vesicle</location>
        <location evidence="11">Secretory vesicle</location>
        <location evidence="11">Synaptic vesicle membrane</location>
        <topology evidence="11">Single-pass type I membrane protein</topology>
    </subcellularLocation>
    <subcellularLocation>
        <location evidence="1">Endoplasmic reticulum membrane</location>
        <topology evidence="1">Single-pass type I membrane protein</topology>
    </subcellularLocation>
</comment>
<name>A0A9J7M7H7_BRAFL</name>
<dbReference type="PANTHER" id="PTHR13351">
    <property type="entry name" value="RENIN RECEPTOR"/>
    <property type="match status" value="1"/>
</dbReference>
<feature type="domain" description="Renin receptor-like C-terminal transmembrane spanning segment" evidence="21">
    <location>
        <begin position="310"/>
        <end position="370"/>
    </location>
</feature>
<evidence type="ECO:0000259" key="21">
    <source>
        <dbReference type="Pfam" id="PF07850"/>
    </source>
</evidence>
<evidence type="ECO:0000313" key="23">
    <source>
        <dbReference type="Proteomes" id="UP000001554"/>
    </source>
</evidence>
<dbReference type="Pfam" id="PF07850">
    <property type="entry name" value="Renin_r"/>
    <property type="match status" value="1"/>
</dbReference>
<reference evidence="23" key="2">
    <citation type="journal article" date="2020" name="Nat. Ecol. Evol.">
        <title>Deeply conserved synteny resolves early events in vertebrate evolution.</title>
        <authorList>
            <person name="Simakov O."/>
            <person name="Marletaz F."/>
            <person name="Yue J.X."/>
            <person name="O'Connell B."/>
            <person name="Jenkins J."/>
            <person name="Brandt A."/>
            <person name="Calef R."/>
            <person name="Tung C.H."/>
            <person name="Huang T.K."/>
            <person name="Schmutz J."/>
            <person name="Satoh N."/>
            <person name="Yu J.K."/>
            <person name="Putnam N.H."/>
            <person name="Green R.E."/>
            <person name="Rokhsar D.S."/>
        </authorList>
    </citation>
    <scope>NUCLEOTIDE SEQUENCE [LARGE SCALE GENOMIC DNA]</scope>
    <source>
        <strain evidence="23">S238N-H82</strain>
    </source>
</reference>
<gene>
    <name evidence="24" type="primary">LOC118428160</name>
</gene>
<dbReference type="GO" id="GO:0030672">
    <property type="term" value="C:synaptic vesicle membrane"/>
    <property type="evidence" value="ECO:0007669"/>
    <property type="project" value="UniProtKB-SubCell"/>
</dbReference>
<accession>A0A9J7M7H7</accession>
<evidence type="ECO:0000256" key="13">
    <source>
        <dbReference type="ARBA" id="ARBA00029430"/>
    </source>
</evidence>
<keyword evidence="5 20" id="KW-0812">Transmembrane</keyword>
<dbReference type="GO" id="GO:0030177">
    <property type="term" value="P:positive regulation of Wnt signaling pathway"/>
    <property type="evidence" value="ECO:0000318"/>
    <property type="project" value="GO_Central"/>
</dbReference>
<keyword evidence="4" id="KW-0165">Cleavage on pair of basic residues</keyword>
<dbReference type="AlphaFoldDB" id="A0A9J7M7H7"/>
<evidence type="ECO:0000256" key="8">
    <source>
        <dbReference type="ARBA" id="ARBA00022989"/>
    </source>
</evidence>
<evidence type="ECO:0000256" key="10">
    <source>
        <dbReference type="ARBA" id="ARBA00023170"/>
    </source>
</evidence>
<evidence type="ECO:0000256" key="11">
    <source>
        <dbReference type="ARBA" id="ARBA00029428"/>
    </source>
</evidence>
<evidence type="ECO:0000256" key="17">
    <source>
        <dbReference type="ARBA" id="ARBA00032473"/>
    </source>
</evidence>
<comment type="subunit">
    <text evidence="19">Interacts with renin. Accessory component of the multisubunit proton-transporting vacuolar (V)-ATPase protein pump. Interacts (via N-terminus) with ATP6AP1 (via N-terminus). Interacts with ATP6V0D1; ATP6V0D1 is a V-ATPase complex subunit and the interaction promotes V-ATPase complex assembly. Interacts with TMEM9; TMEM9 is a V-ATPase assembly regulator and the interaction induces the interaction with ATP6V0D1. Interacts with VMA21 (via N-terminus); VMA21 is a V-ATPase accessory component.</text>
</comment>
<evidence type="ECO:0000256" key="14">
    <source>
        <dbReference type="ARBA" id="ARBA00029432"/>
    </source>
</evidence>
<dbReference type="OrthoDB" id="7866065at2759"/>
<reference evidence="24" key="3">
    <citation type="submission" date="2025-08" db="UniProtKB">
        <authorList>
            <consortium name="RefSeq"/>
        </authorList>
    </citation>
    <scope>IDENTIFICATION</scope>
</reference>
<keyword evidence="3" id="KW-1003">Cell membrane</keyword>
<dbReference type="GO" id="GO:0032591">
    <property type="term" value="C:dendritic spine membrane"/>
    <property type="evidence" value="ECO:0007669"/>
    <property type="project" value="UniProtKB-SubCell"/>
</dbReference>
<feature type="transmembrane region" description="Helical" evidence="20">
    <location>
        <begin position="330"/>
        <end position="350"/>
    </location>
</feature>
<dbReference type="GeneID" id="118428160"/>
<evidence type="ECO:0000256" key="12">
    <source>
        <dbReference type="ARBA" id="ARBA00029429"/>
    </source>
</evidence>
<dbReference type="GO" id="GO:0005789">
    <property type="term" value="C:endoplasmic reticulum membrane"/>
    <property type="evidence" value="ECO:0007669"/>
    <property type="project" value="UniProtKB-SubCell"/>
</dbReference>
<dbReference type="OMA" id="QYAVIFN"/>
<evidence type="ECO:0000256" key="7">
    <source>
        <dbReference type="ARBA" id="ARBA00022824"/>
    </source>
</evidence>
<dbReference type="RefSeq" id="XP_035694045.1">
    <property type="nucleotide sequence ID" value="XM_035838152.1"/>
</dbReference>
<dbReference type="Proteomes" id="UP000001554">
    <property type="component" value="Chromosome 12"/>
</dbReference>
<keyword evidence="7" id="KW-0256">Endoplasmic reticulum</keyword>
<dbReference type="InterPro" id="IPR057318">
    <property type="entry name" value="RENR_N"/>
</dbReference>
<evidence type="ECO:0000256" key="1">
    <source>
        <dbReference type="ARBA" id="ARBA00004115"/>
    </source>
</evidence>
<organism evidence="23 24">
    <name type="scientific">Branchiostoma floridae</name>
    <name type="common">Florida lancelet</name>
    <name type="synonym">Amphioxus</name>
    <dbReference type="NCBI Taxonomy" id="7739"/>
    <lineage>
        <taxon>Eukaryota</taxon>
        <taxon>Metazoa</taxon>
        <taxon>Chordata</taxon>
        <taxon>Cephalochordata</taxon>
        <taxon>Leptocardii</taxon>
        <taxon>Amphioxiformes</taxon>
        <taxon>Branchiostomatidae</taxon>
        <taxon>Branchiostoma</taxon>
    </lineage>
</organism>
<dbReference type="InterPro" id="IPR012493">
    <property type="entry name" value="Renin_rcpt"/>
</dbReference>